<dbReference type="KEGG" id="poz:I0K15_03820"/>
<protein>
    <submittedName>
        <fullName evidence="2">Uncharacterized protein</fullName>
    </submittedName>
</protein>
<name>A0A7S9QE09_9RHOB</name>
<evidence type="ECO:0000313" key="2">
    <source>
        <dbReference type="EMBL" id="QPH54907.1"/>
    </source>
</evidence>
<sequence length="168" mass="18009">MRISILAACVFAAAGQAASACGELIQSCTFEHGRDAVRICLIDGFVTYDYGPAGGPPELSLSVPIEEADYYPWSGSGSTVWEMITFHNEAYAYHVAAGFHKLREGEDTPRPPFGSIEVTYQGDLISSRACDAGSVQWGYGDGGLYGAKTAAGLCWADHPDFVWRPCAD</sequence>
<keyword evidence="1" id="KW-0732">Signal</keyword>
<evidence type="ECO:0000313" key="3">
    <source>
        <dbReference type="Proteomes" id="UP000594800"/>
    </source>
</evidence>
<evidence type="ECO:0000256" key="1">
    <source>
        <dbReference type="SAM" id="SignalP"/>
    </source>
</evidence>
<dbReference type="PROSITE" id="PS51257">
    <property type="entry name" value="PROKAR_LIPOPROTEIN"/>
    <property type="match status" value="1"/>
</dbReference>
<accession>A0A7S9QE09</accession>
<dbReference type="Proteomes" id="UP000594800">
    <property type="component" value="Chromosome"/>
</dbReference>
<feature type="signal peptide" evidence="1">
    <location>
        <begin position="1"/>
        <end position="19"/>
    </location>
</feature>
<proteinExistence type="predicted"/>
<organism evidence="2 3">
    <name type="scientific">Pontivivens ytuae</name>
    <dbReference type="NCBI Taxonomy" id="2789856"/>
    <lineage>
        <taxon>Bacteria</taxon>
        <taxon>Pseudomonadati</taxon>
        <taxon>Pseudomonadota</taxon>
        <taxon>Alphaproteobacteria</taxon>
        <taxon>Rhodobacterales</taxon>
        <taxon>Paracoccaceae</taxon>
        <taxon>Pontivivens</taxon>
    </lineage>
</organism>
<feature type="chain" id="PRO_5032425171" evidence="1">
    <location>
        <begin position="20"/>
        <end position="168"/>
    </location>
</feature>
<gene>
    <name evidence="2" type="ORF">I0K15_03820</name>
</gene>
<keyword evidence="3" id="KW-1185">Reference proteome</keyword>
<dbReference type="AlphaFoldDB" id="A0A7S9QE09"/>
<reference evidence="2 3" key="1">
    <citation type="submission" date="2020-11" db="EMBL/GenBank/DDBJ databases">
        <title>Description of Pontivivens ytuae sp. nov. isolated from deep sea sediment of Mariana Trench.</title>
        <authorList>
            <person name="Wang Z."/>
            <person name="Sun Q.-L."/>
            <person name="Xu X.-D."/>
            <person name="Tang Y.-Z."/>
            <person name="Zhang J."/>
        </authorList>
    </citation>
    <scope>NUCLEOTIDE SEQUENCE [LARGE SCALE GENOMIC DNA]</scope>
    <source>
        <strain evidence="2 3">MT2928</strain>
    </source>
</reference>
<dbReference type="RefSeq" id="WP_196104108.1">
    <property type="nucleotide sequence ID" value="NZ_CP064942.1"/>
</dbReference>
<dbReference type="EMBL" id="CP064942">
    <property type="protein sequence ID" value="QPH54907.1"/>
    <property type="molecule type" value="Genomic_DNA"/>
</dbReference>